<evidence type="ECO:0000256" key="4">
    <source>
        <dbReference type="ARBA" id="ARBA00023125"/>
    </source>
</evidence>
<comment type="similarity">
    <text evidence="2">Belongs to the 'phage' integrase family.</text>
</comment>
<dbReference type="KEGG" id="cle:Clole_0715"/>
<evidence type="ECO:0000259" key="8">
    <source>
        <dbReference type="PROSITE" id="PS51900"/>
    </source>
</evidence>
<dbReference type="SUPFAM" id="SSF56349">
    <property type="entry name" value="DNA breaking-rejoining enzymes"/>
    <property type="match status" value="1"/>
</dbReference>
<dbReference type="PANTHER" id="PTHR30349">
    <property type="entry name" value="PHAGE INTEGRASE-RELATED"/>
    <property type="match status" value="1"/>
</dbReference>
<dbReference type="GO" id="GO:0006310">
    <property type="term" value="P:DNA recombination"/>
    <property type="evidence" value="ECO:0007669"/>
    <property type="project" value="UniProtKB-KW"/>
</dbReference>
<dbReference type="eggNOG" id="COG0582">
    <property type="taxonomic scope" value="Bacteria"/>
</dbReference>
<name>F2JNV0_CELLD</name>
<dbReference type="RefSeq" id="WP_013655749.1">
    <property type="nucleotide sequence ID" value="NC_015275.1"/>
</dbReference>
<dbReference type="PROSITE" id="PS51900">
    <property type="entry name" value="CB"/>
    <property type="match status" value="1"/>
</dbReference>
<sequence length="376" mass="43333">MSMDLHGNVWRFRIMKDGIPYTKLFEGTEKKAKEAHEAFKVDVKRGNVGTNENMKFNELCQLVTDQYVKVNCKYSTVEFYKNTYNTHLLPFFGDKKLSSIKPLHIQQFVTHLSELDLAPSTVSNNLSCLKKTFEMAVKWELIIKNPCMYVDRPQKRKYQNRGQLMTVDEMKKLLEIYENLSTKPSHMHKCAFYIALGCGLRNSEIRALTLDDIDFENNIIRVNKQFGKYTEKGKVVEGYITTKSESSIRDIYAPDFVIAAIKNYISTLDCIPLSKQLFWSARTNKPVGRQCLSTFFTNILKNNNLPVIDFHDLRHLHATLLASKGVNMKSLSNRMGHSKLETTNIYMQPINEVDKQVAKVLDNTIVDIKNNNFLSS</sequence>
<dbReference type="EMBL" id="CP002582">
    <property type="protein sequence ID" value="ADZ82448.1"/>
    <property type="molecule type" value="Genomic_DNA"/>
</dbReference>
<dbReference type="Gene3D" id="1.10.443.10">
    <property type="entry name" value="Intergrase catalytic core"/>
    <property type="match status" value="1"/>
</dbReference>
<keyword evidence="10" id="KW-1185">Reference proteome</keyword>
<evidence type="ECO:0000313" key="10">
    <source>
        <dbReference type="Proteomes" id="UP000008467"/>
    </source>
</evidence>
<dbReference type="InterPro" id="IPR011010">
    <property type="entry name" value="DNA_brk_join_enz"/>
</dbReference>
<dbReference type="InterPro" id="IPR004107">
    <property type="entry name" value="Integrase_SAM-like_N"/>
</dbReference>
<evidence type="ECO:0000256" key="6">
    <source>
        <dbReference type="PROSITE-ProRule" id="PRU01248"/>
    </source>
</evidence>
<dbReference type="Pfam" id="PF00589">
    <property type="entry name" value="Phage_integrase"/>
    <property type="match status" value="1"/>
</dbReference>
<dbReference type="Proteomes" id="UP000008467">
    <property type="component" value="Chromosome"/>
</dbReference>
<reference evidence="9 10" key="1">
    <citation type="journal article" date="2011" name="J. Bacteriol.">
        <title>Complete genome sequence of the cellulose-degrading bacterium Cellulosilyticum lentocellum.</title>
        <authorList>
            <consortium name="US DOE Joint Genome Institute"/>
            <person name="Miller D.A."/>
            <person name="Suen G."/>
            <person name="Bruce D."/>
            <person name="Copeland A."/>
            <person name="Cheng J.F."/>
            <person name="Detter C."/>
            <person name="Goodwin L.A."/>
            <person name="Han C.S."/>
            <person name="Hauser L.J."/>
            <person name="Land M.L."/>
            <person name="Lapidus A."/>
            <person name="Lucas S."/>
            <person name="Meincke L."/>
            <person name="Pitluck S."/>
            <person name="Tapia R."/>
            <person name="Teshima H."/>
            <person name="Woyke T."/>
            <person name="Fox B.G."/>
            <person name="Angert E.R."/>
            <person name="Currie C.R."/>
        </authorList>
    </citation>
    <scope>NUCLEOTIDE SEQUENCE [LARGE SCALE GENOMIC DNA]</scope>
    <source>
        <strain evidence="10">ATCC 49066 / DSM 5427 / NCIMB 11756 / RHM5</strain>
    </source>
</reference>
<dbReference type="AlphaFoldDB" id="F2JNV0"/>
<keyword evidence="4 6" id="KW-0238">DNA-binding</keyword>
<dbReference type="GO" id="GO:0015074">
    <property type="term" value="P:DNA integration"/>
    <property type="evidence" value="ECO:0007669"/>
    <property type="project" value="UniProtKB-KW"/>
</dbReference>
<evidence type="ECO:0000256" key="3">
    <source>
        <dbReference type="ARBA" id="ARBA00022908"/>
    </source>
</evidence>
<organism evidence="9 10">
    <name type="scientific">Cellulosilyticum lentocellum (strain ATCC 49066 / DSM 5427 / NCIMB 11756 / RHM5)</name>
    <name type="common">Clostridium lentocellum</name>
    <dbReference type="NCBI Taxonomy" id="642492"/>
    <lineage>
        <taxon>Bacteria</taxon>
        <taxon>Bacillati</taxon>
        <taxon>Bacillota</taxon>
        <taxon>Clostridia</taxon>
        <taxon>Lachnospirales</taxon>
        <taxon>Cellulosilyticaceae</taxon>
        <taxon>Cellulosilyticum</taxon>
    </lineage>
</organism>
<dbReference type="Gene3D" id="1.10.150.130">
    <property type="match status" value="1"/>
</dbReference>
<evidence type="ECO:0000256" key="1">
    <source>
        <dbReference type="ARBA" id="ARBA00003283"/>
    </source>
</evidence>
<comment type="function">
    <text evidence="1">Site-specific tyrosine recombinase, which acts by catalyzing the cutting and rejoining of the recombining DNA molecules.</text>
</comment>
<dbReference type="InterPro" id="IPR002104">
    <property type="entry name" value="Integrase_catalytic"/>
</dbReference>
<evidence type="ECO:0000259" key="7">
    <source>
        <dbReference type="PROSITE" id="PS51898"/>
    </source>
</evidence>
<feature type="domain" description="Core-binding (CB)" evidence="8">
    <location>
        <begin position="54"/>
        <end position="137"/>
    </location>
</feature>
<evidence type="ECO:0000313" key="9">
    <source>
        <dbReference type="EMBL" id="ADZ82448.1"/>
    </source>
</evidence>
<protein>
    <submittedName>
        <fullName evidence="9">Integrase family protein</fullName>
    </submittedName>
</protein>
<evidence type="ECO:0000256" key="5">
    <source>
        <dbReference type="ARBA" id="ARBA00023172"/>
    </source>
</evidence>
<dbReference type="InterPro" id="IPR050090">
    <property type="entry name" value="Tyrosine_recombinase_XerCD"/>
</dbReference>
<dbReference type="HOGENOM" id="CLU_027562_17_1_9"/>
<dbReference type="InterPro" id="IPR010998">
    <property type="entry name" value="Integrase_recombinase_N"/>
</dbReference>
<dbReference type="CDD" id="cd01189">
    <property type="entry name" value="INT_ICEBs1_C_like"/>
    <property type="match status" value="1"/>
</dbReference>
<dbReference type="GO" id="GO:0003677">
    <property type="term" value="F:DNA binding"/>
    <property type="evidence" value="ECO:0007669"/>
    <property type="project" value="UniProtKB-UniRule"/>
</dbReference>
<dbReference type="InterPro" id="IPR044068">
    <property type="entry name" value="CB"/>
</dbReference>
<gene>
    <name evidence="9" type="ordered locus">Clole_0715</name>
</gene>
<evidence type="ECO:0000256" key="2">
    <source>
        <dbReference type="ARBA" id="ARBA00008857"/>
    </source>
</evidence>
<proteinExistence type="inferred from homology"/>
<accession>F2JNV0</accession>
<dbReference type="STRING" id="642492.Clole_0715"/>
<dbReference type="Pfam" id="PF14659">
    <property type="entry name" value="Phage_int_SAM_3"/>
    <property type="match status" value="1"/>
</dbReference>
<keyword evidence="3" id="KW-0229">DNA integration</keyword>
<keyword evidence="5" id="KW-0233">DNA recombination</keyword>
<feature type="domain" description="Tyr recombinase" evidence="7">
    <location>
        <begin position="160"/>
        <end position="359"/>
    </location>
</feature>
<dbReference type="InterPro" id="IPR013762">
    <property type="entry name" value="Integrase-like_cat_sf"/>
</dbReference>
<dbReference type="PROSITE" id="PS51898">
    <property type="entry name" value="TYR_RECOMBINASE"/>
    <property type="match status" value="1"/>
</dbReference>
<dbReference type="PANTHER" id="PTHR30349:SF64">
    <property type="entry name" value="PROPHAGE INTEGRASE INTD-RELATED"/>
    <property type="match status" value="1"/>
</dbReference>